<evidence type="ECO:0000256" key="1">
    <source>
        <dbReference type="ARBA" id="ARBA00022679"/>
    </source>
</evidence>
<dbReference type="InterPro" id="IPR050483">
    <property type="entry name" value="CoA-transferase_III_domain"/>
</dbReference>
<evidence type="ECO:0000313" key="2">
    <source>
        <dbReference type="EMBL" id="HAE46624.1"/>
    </source>
</evidence>
<protein>
    <submittedName>
        <fullName evidence="2">CoA transferase</fullName>
    </submittedName>
</protein>
<dbReference type="InterPro" id="IPR003673">
    <property type="entry name" value="CoA-Trfase_fam_III"/>
</dbReference>
<dbReference type="PANTHER" id="PTHR48207:SF3">
    <property type="entry name" value="SUCCINATE--HYDROXYMETHYLGLUTARATE COA-TRANSFERASE"/>
    <property type="match status" value="1"/>
</dbReference>
<dbReference type="EMBL" id="DMAI01000070">
    <property type="protein sequence ID" value="HAE46624.1"/>
    <property type="molecule type" value="Genomic_DNA"/>
</dbReference>
<dbReference type="InterPro" id="IPR044855">
    <property type="entry name" value="CoA-Trfase_III_dom3_sf"/>
</dbReference>
<dbReference type="InterPro" id="IPR023606">
    <property type="entry name" value="CoA-Trfase_III_dom_1_sf"/>
</dbReference>
<dbReference type="Gene3D" id="3.30.1540.10">
    <property type="entry name" value="formyl-coa transferase, domain 3"/>
    <property type="match status" value="1"/>
</dbReference>
<keyword evidence="1 2" id="KW-0808">Transferase</keyword>
<proteinExistence type="predicted"/>
<dbReference type="Gene3D" id="3.40.50.10540">
    <property type="entry name" value="Crotonobetainyl-coa:carnitine coa-transferase, domain 1"/>
    <property type="match status" value="1"/>
</dbReference>
<evidence type="ECO:0000313" key="3">
    <source>
        <dbReference type="Proteomes" id="UP000257706"/>
    </source>
</evidence>
<reference evidence="2 3" key="1">
    <citation type="journal article" date="2018" name="Nat. Biotechnol.">
        <title>A standardized bacterial taxonomy based on genome phylogeny substantially revises the tree of life.</title>
        <authorList>
            <person name="Parks D.H."/>
            <person name="Chuvochina M."/>
            <person name="Waite D.W."/>
            <person name="Rinke C."/>
            <person name="Skarshewski A."/>
            <person name="Chaumeil P.A."/>
            <person name="Hugenholtz P."/>
        </authorList>
    </citation>
    <scope>NUCLEOTIDE SEQUENCE [LARGE SCALE GENOMIC DNA]</scope>
    <source>
        <strain evidence="2">UBA8739</strain>
    </source>
</reference>
<dbReference type="Proteomes" id="UP000257706">
    <property type="component" value="Unassembled WGS sequence"/>
</dbReference>
<dbReference type="Pfam" id="PF02515">
    <property type="entry name" value="CoA_transf_3"/>
    <property type="match status" value="1"/>
</dbReference>
<organism evidence="2 3">
    <name type="scientific">Tistrella mobilis</name>
    <dbReference type="NCBI Taxonomy" id="171437"/>
    <lineage>
        <taxon>Bacteria</taxon>
        <taxon>Pseudomonadati</taxon>
        <taxon>Pseudomonadota</taxon>
        <taxon>Alphaproteobacteria</taxon>
        <taxon>Geminicoccales</taxon>
        <taxon>Geminicoccaceae</taxon>
        <taxon>Tistrella</taxon>
    </lineage>
</organism>
<accession>A0A3B9IFI8</accession>
<gene>
    <name evidence="2" type="ORF">DCK97_04315</name>
</gene>
<dbReference type="GO" id="GO:0008410">
    <property type="term" value="F:CoA-transferase activity"/>
    <property type="evidence" value="ECO:0007669"/>
    <property type="project" value="TreeGrafter"/>
</dbReference>
<dbReference type="AlphaFoldDB" id="A0A3B9IFI8"/>
<name>A0A3B9IFI8_9PROT</name>
<sequence length="411" mass="43980">MNTPPEGSLPGALAGLKVIDLTVMLAGPFCTMLLADQGADVIKVEPPEGDSTRNVGPFMPDDGLRAFGGYFQSVNRNKRSIALDLKSEAGRADFLKLVAGADVVVENFRTGVMDRLGLGYETLAAVNPRLVYACLRGFGDPRTGASPYVDWPAYDVVAQAMGGVMGITGPAPDQPLKVGPGIGDTVPATMLAFGILAAVRHADRTGKGQFVDIAMYDAILALCERIAFQHSYAGVVPHPEGNGHPLLCPFGLFRAADGWVSIACPQDRFWRDLCTAMDRPELGTDPRYALNNDRVVHRTEVIEAVTAWTSTRSKAELGAALGGLVPFGPVNDATDIFADPHVAVREMLQPVDHPGSARRGMIAGVPLRMTLTQGRVRARAPLLDEHADDIRAEFTRAAPSLQKTSNQDQTQ</sequence>
<dbReference type="PANTHER" id="PTHR48207">
    <property type="entry name" value="SUCCINATE--HYDROXYMETHYLGLUTARATE COA-TRANSFERASE"/>
    <property type="match status" value="1"/>
</dbReference>
<dbReference type="SUPFAM" id="SSF89796">
    <property type="entry name" value="CoA-transferase family III (CaiB/BaiF)"/>
    <property type="match status" value="1"/>
</dbReference>
<comment type="caution">
    <text evidence="2">The sequence shown here is derived from an EMBL/GenBank/DDBJ whole genome shotgun (WGS) entry which is preliminary data.</text>
</comment>